<accession>A0ACB0IVI1</accession>
<sequence length="1530" mass="174323">MSAALRSKGKIVLTIASSGIATLFIPGGRTTHSRFCIPLNVDEFSTCTIVPKSPLALLIQKAKLIIWDEAPMMHKHCFEAVDRTLKYILKSVDEKNKRVSFGGKVVAFGGDFRQILPVILKDMNNVHFQIGDIKKALSKFSRDRRKRIISLKRQNRIYLNTSSQVSTAIPLTDISNVLGSSIAHAHGQNNDSSTAKRKYTASTSRPRKKKVSAGFEFSYSVLGSSIAHAHGQNNDSSTAKRKYTASTRRPRKKKVSAGENVCPTLSGGSDVVNPRQTNHRSPLSDIFNGEDTPTTRRHKSGYASSMQQKNFFYGETSGVKRSNINQSVYSEVINSNTPNNTEEHVTIVSRHLPPIQGSRLDFDGVSNDETGDTEYPSAGSPGDEFNQLHRCLLYDEAECELCLDVGDPIFVCKFCFSRVWFDERAEQQMTARSIEFSLCCMRGDVQIPYIKKPPDLLHKLLHGTHAKSSNFIRNIRTYNSMFAFTSLGVKVETERNDGWGPPQFILRGQNYHRLGSLLPDQGSTPKFAQLYIYDTINESANRIKHFRSEDSSTHVDPDLVDEIKVMVDTYNEIAKKFRQVRDHVEQGGTPNFSIRLFGKRSRDARMHNLPTCDEVAALIIGDQTDMENGRDIIVRNSSGEFKRLYETEPYFMPLQYPLLFPRGEDGFSPYIPFSTVNKPDKVHKRTSIAIREFIAFRIMDRTVEYGNIVNSRRLFQQFVVDCYTMIESQRLTFIRNNQKSIRCDMLTGLQEALSRGETDASNVGRKIILPPSFTGGNRYMFNNCQDAMAICKKFGYPDLFVTITCNSNWREIQDFVKQRNLTASDRPDIVSRVFKMKLDRLMADFKKEELFGKVDAGMYTVEFQKRGLPHAHILIWLSSNNNLKKVDDIDRIISAELPDSKLYPRLADVVSSYTMHGPCGGARLSSPCMDGVRCTKFFPKAFKQTTTIDDEGYPRYRRRDTGIEIEKQGVYLDNRYVVPYNPYLLIKYAGHVNVEYCNKSNSIKYLFKYVNKGPDRATMQVSVDSQGHDKEKPVDEIKQYYDCRYVSPCEAVWRILAFDIHQKWPPVLKLTYHLHNEQTILYEGSHDMNSIVNYNEGKSTMFLAWFEANRVYEEGRDLTYAEFPERFTYVKDEKRWQPRQQGYCIGRLHYTPPGVGEMYYMRILLTQQRGCKGYKCLKTVKGHTYDTFQEACDALDLLDDDKEFIDGITESSLLGSGHQLRRFFVFLLTNSTMTSAKDVWEATWHLLSDGILHSRRRELKIPDLQISENDLKNLCLIEIEKLLILNGKTLENYKSMPQPDRTGMPTYNNMFIVDALNYDKTELAKTHDSLLSMLTSEQRDAYDKIMESVLSGYGRFFFLYGYGGTGKTFIWKTLSAAVRSKGLIVLNAASSGIASLLLPGGKTAHSSFGIPIEINELSTSNFKKDSLQAELISEAKLIIWDEAPMMNKLCFECVDRFLRDIMEKKHPLNKYKPFGGITVVLGGDFRQILPVIRRGSRQDIVSSAINSSKLWAHCTILVNGYYQLVTVMTM</sequence>
<keyword evidence="2" id="KW-1185">Reference proteome</keyword>
<gene>
    <name evidence="1" type="ORF">MILVUS5_LOCUS6747</name>
</gene>
<evidence type="ECO:0000313" key="2">
    <source>
        <dbReference type="Proteomes" id="UP001177021"/>
    </source>
</evidence>
<protein>
    <submittedName>
        <fullName evidence="1">Uncharacterized protein</fullName>
    </submittedName>
</protein>
<reference evidence="1" key="1">
    <citation type="submission" date="2023-10" db="EMBL/GenBank/DDBJ databases">
        <authorList>
            <person name="Rodriguez Cubillos JULIANA M."/>
            <person name="De Vega J."/>
        </authorList>
    </citation>
    <scope>NUCLEOTIDE SEQUENCE</scope>
</reference>
<dbReference type="Proteomes" id="UP001177021">
    <property type="component" value="Unassembled WGS sequence"/>
</dbReference>
<evidence type="ECO:0000313" key="1">
    <source>
        <dbReference type="EMBL" id="CAJ2636220.1"/>
    </source>
</evidence>
<comment type="caution">
    <text evidence="1">The sequence shown here is derived from an EMBL/GenBank/DDBJ whole genome shotgun (WGS) entry which is preliminary data.</text>
</comment>
<organism evidence="1 2">
    <name type="scientific">Trifolium pratense</name>
    <name type="common">Red clover</name>
    <dbReference type="NCBI Taxonomy" id="57577"/>
    <lineage>
        <taxon>Eukaryota</taxon>
        <taxon>Viridiplantae</taxon>
        <taxon>Streptophyta</taxon>
        <taxon>Embryophyta</taxon>
        <taxon>Tracheophyta</taxon>
        <taxon>Spermatophyta</taxon>
        <taxon>Magnoliopsida</taxon>
        <taxon>eudicotyledons</taxon>
        <taxon>Gunneridae</taxon>
        <taxon>Pentapetalae</taxon>
        <taxon>rosids</taxon>
        <taxon>fabids</taxon>
        <taxon>Fabales</taxon>
        <taxon>Fabaceae</taxon>
        <taxon>Papilionoideae</taxon>
        <taxon>50 kb inversion clade</taxon>
        <taxon>NPAAA clade</taxon>
        <taxon>Hologalegina</taxon>
        <taxon>IRL clade</taxon>
        <taxon>Trifolieae</taxon>
        <taxon>Trifolium</taxon>
    </lineage>
</organism>
<name>A0ACB0IVI1_TRIPR</name>
<dbReference type="EMBL" id="CASHSV030000002">
    <property type="protein sequence ID" value="CAJ2636220.1"/>
    <property type="molecule type" value="Genomic_DNA"/>
</dbReference>
<proteinExistence type="predicted"/>